<reference evidence="2" key="1">
    <citation type="journal article" date="2020" name="Cell">
        <title>Large-Scale Comparative Analyses of Tick Genomes Elucidate Their Genetic Diversity and Vector Capacities.</title>
        <authorList>
            <consortium name="Tick Genome and Microbiome Consortium (TIGMIC)"/>
            <person name="Jia N."/>
            <person name="Wang J."/>
            <person name="Shi W."/>
            <person name="Du L."/>
            <person name="Sun Y."/>
            <person name="Zhan W."/>
            <person name="Jiang J.F."/>
            <person name="Wang Q."/>
            <person name="Zhang B."/>
            <person name="Ji P."/>
            <person name="Bell-Sakyi L."/>
            <person name="Cui X.M."/>
            <person name="Yuan T.T."/>
            <person name="Jiang B.G."/>
            <person name="Yang W.F."/>
            <person name="Lam T.T."/>
            <person name="Chang Q.C."/>
            <person name="Ding S.J."/>
            <person name="Wang X.J."/>
            <person name="Zhu J.G."/>
            <person name="Ruan X.D."/>
            <person name="Zhao L."/>
            <person name="Wei J.T."/>
            <person name="Ye R.Z."/>
            <person name="Que T.C."/>
            <person name="Du C.H."/>
            <person name="Zhou Y.H."/>
            <person name="Cheng J.X."/>
            <person name="Dai P.F."/>
            <person name="Guo W.B."/>
            <person name="Han X.H."/>
            <person name="Huang E.J."/>
            <person name="Li L.F."/>
            <person name="Wei W."/>
            <person name="Gao Y.C."/>
            <person name="Liu J.Z."/>
            <person name="Shao H.Z."/>
            <person name="Wang X."/>
            <person name="Wang C.C."/>
            <person name="Yang T.C."/>
            <person name="Huo Q.B."/>
            <person name="Li W."/>
            <person name="Chen H.Y."/>
            <person name="Chen S.E."/>
            <person name="Zhou L.G."/>
            <person name="Ni X.B."/>
            <person name="Tian J.H."/>
            <person name="Sheng Y."/>
            <person name="Liu T."/>
            <person name="Pan Y.S."/>
            <person name="Xia L.Y."/>
            <person name="Li J."/>
            <person name="Zhao F."/>
            <person name="Cao W.C."/>
        </authorList>
    </citation>
    <scope>NUCLEOTIDE SEQUENCE</scope>
    <source>
        <strain evidence="2">Rmic-2018</strain>
    </source>
</reference>
<keyword evidence="1" id="KW-0732">Signal</keyword>
<evidence type="ECO:0000256" key="1">
    <source>
        <dbReference type="SAM" id="SignalP"/>
    </source>
</evidence>
<dbReference type="EMBL" id="JABSTU010000006">
    <property type="protein sequence ID" value="KAH8029076.1"/>
    <property type="molecule type" value="Genomic_DNA"/>
</dbReference>
<reference evidence="2" key="2">
    <citation type="submission" date="2021-09" db="EMBL/GenBank/DDBJ databases">
        <authorList>
            <person name="Jia N."/>
            <person name="Wang J."/>
            <person name="Shi W."/>
            <person name="Du L."/>
            <person name="Sun Y."/>
            <person name="Zhan W."/>
            <person name="Jiang J."/>
            <person name="Wang Q."/>
            <person name="Zhang B."/>
            <person name="Ji P."/>
            <person name="Sakyi L.B."/>
            <person name="Cui X."/>
            <person name="Yuan T."/>
            <person name="Jiang B."/>
            <person name="Yang W."/>
            <person name="Lam T.T.-Y."/>
            <person name="Chang Q."/>
            <person name="Ding S."/>
            <person name="Wang X."/>
            <person name="Zhu J."/>
            <person name="Ruan X."/>
            <person name="Zhao L."/>
            <person name="Wei J."/>
            <person name="Que T."/>
            <person name="Du C."/>
            <person name="Cheng J."/>
            <person name="Dai P."/>
            <person name="Han X."/>
            <person name="Huang E."/>
            <person name="Gao Y."/>
            <person name="Liu J."/>
            <person name="Shao H."/>
            <person name="Ye R."/>
            <person name="Li L."/>
            <person name="Wei W."/>
            <person name="Wang X."/>
            <person name="Wang C."/>
            <person name="Huo Q."/>
            <person name="Li W."/>
            <person name="Guo W."/>
            <person name="Chen H."/>
            <person name="Chen S."/>
            <person name="Zhou L."/>
            <person name="Zhou L."/>
            <person name="Ni X."/>
            <person name="Tian J."/>
            <person name="Zhou Y."/>
            <person name="Sheng Y."/>
            <person name="Liu T."/>
            <person name="Pan Y."/>
            <person name="Xia L."/>
            <person name="Li J."/>
            <person name="Zhao F."/>
            <person name="Cao W."/>
        </authorList>
    </citation>
    <scope>NUCLEOTIDE SEQUENCE</scope>
    <source>
        <strain evidence="2">Rmic-2018</strain>
        <tissue evidence="2">Larvae</tissue>
    </source>
</reference>
<evidence type="ECO:0000313" key="2">
    <source>
        <dbReference type="EMBL" id="KAH8029076.1"/>
    </source>
</evidence>
<evidence type="ECO:0000313" key="3">
    <source>
        <dbReference type="Proteomes" id="UP000821866"/>
    </source>
</evidence>
<evidence type="ECO:0008006" key="4">
    <source>
        <dbReference type="Google" id="ProtNLM"/>
    </source>
</evidence>
<organism evidence="2 3">
    <name type="scientific">Rhipicephalus microplus</name>
    <name type="common">Cattle tick</name>
    <name type="synonym">Boophilus microplus</name>
    <dbReference type="NCBI Taxonomy" id="6941"/>
    <lineage>
        <taxon>Eukaryota</taxon>
        <taxon>Metazoa</taxon>
        <taxon>Ecdysozoa</taxon>
        <taxon>Arthropoda</taxon>
        <taxon>Chelicerata</taxon>
        <taxon>Arachnida</taxon>
        <taxon>Acari</taxon>
        <taxon>Parasitiformes</taxon>
        <taxon>Ixodida</taxon>
        <taxon>Ixodoidea</taxon>
        <taxon>Ixodidae</taxon>
        <taxon>Rhipicephalinae</taxon>
        <taxon>Rhipicephalus</taxon>
        <taxon>Boophilus</taxon>
    </lineage>
</organism>
<sequence>MLSNPFCFVLQVLAVLQEIRLSQRGCLPGIKQAELLRRYGPEPSPLADYGISSIKSPHTARWPLRPSSVTSHHVSILEATKGREPASHPSGPGSSTTGGMLSNPFCFVLQNVERTTSSTMDWVLTMQCTLYHNLKAAVLDPRPHSKGISSGGGYS</sequence>
<dbReference type="AlphaFoldDB" id="A0A9J6E436"/>
<name>A0A9J6E436_RHIMP</name>
<comment type="caution">
    <text evidence="2">The sequence shown here is derived from an EMBL/GenBank/DDBJ whole genome shotgun (WGS) entry which is preliminary data.</text>
</comment>
<keyword evidence="3" id="KW-1185">Reference proteome</keyword>
<feature type="chain" id="PRO_5039890210" description="Secreted protein" evidence="1">
    <location>
        <begin position="23"/>
        <end position="155"/>
    </location>
</feature>
<protein>
    <recommendedName>
        <fullName evidence="4">Secreted protein</fullName>
    </recommendedName>
</protein>
<dbReference type="Proteomes" id="UP000821866">
    <property type="component" value="Chromosome 4"/>
</dbReference>
<gene>
    <name evidence="2" type="ORF">HPB51_022541</name>
</gene>
<feature type="signal peptide" evidence="1">
    <location>
        <begin position="1"/>
        <end position="22"/>
    </location>
</feature>
<accession>A0A9J6E436</accession>
<proteinExistence type="predicted"/>